<name>A0AAW1W948_RUBAR</name>
<keyword evidence="2 6" id="KW-0678">Repressor</keyword>
<keyword evidence="10" id="KW-1185">Reference proteome</keyword>
<evidence type="ECO:0000256" key="2">
    <source>
        <dbReference type="ARBA" id="ARBA00022491"/>
    </source>
</evidence>
<evidence type="ECO:0000313" key="9">
    <source>
        <dbReference type="EMBL" id="KAK9921410.1"/>
    </source>
</evidence>
<dbReference type="GO" id="GO:0005634">
    <property type="term" value="C:nucleus"/>
    <property type="evidence" value="ECO:0007669"/>
    <property type="project" value="UniProtKB-SubCell"/>
</dbReference>
<proteinExistence type="predicted"/>
<keyword evidence="3 6" id="KW-0805">Transcription regulation</keyword>
<dbReference type="InterPro" id="IPR038933">
    <property type="entry name" value="Ovate"/>
</dbReference>
<dbReference type="GO" id="GO:0045892">
    <property type="term" value="P:negative regulation of DNA-templated transcription"/>
    <property type="evidence" value="ECO:0007669"/>
    <property type="project" value="UniProtKB-UniRule"/>
</dbReference>
<protein>
    <recommendedName>
        <fullName evidence="6">Transcription repressor</fullName>
    </recommendedName>
    <alternativeName>
        <fullName evidence="6">Ovate family protein</fullName>
    </alternativeName>
</protein>
<keyword evidence="4 6" id="KW-0804">Transcription</keyword>
<reference evidence="9 10" key="1">
    <citation type="journal article" date="2023" name="G3 (Bethesda)">
        <title>A chromosome-length genome assembly and annotation of blackberry (Rubus argutus, cv. 'Hillquist').</title>
        <authorList>
            <person name="Bruna T."/>
            <person name="Aryal R."/>
            <person name="Dudchenko O."/>
            <person name="Sargent D.J."/>
            <person name="Mead D."/>
            <person name="Buti M."/>
            <person name="Cavallini A."/>
            <person name="Hytonen T."/>
            <person name="Andres J."/>
            <person name="Pham M."/>
            <person name="Weisz D."/>
            <person name="Mascagni F."/>
            <person name="Usai G."/>
            <person name="Natali L."/>
            <person name="Bassil N."/>
            <person name="Fernandez G.E."/>
            <person name="Lomsadze A."/>
            <person name="Armour M."/>
            <person name="Olukolu B."/>
            <person name="Poorten T."/>
            <person name="Britton C."/>
            <person name="Davik J."/>
            <person name="Ashrafi H."/>
            <person name="Aiden E.L."/>
            <person name="Borodovsky M."/>
            <person name="Worthington M."/>
        </authorList>
    </citation>
    <scope>NUCLEOTIDE SEQUENCE [LARGE SCALE GENOMIC DNA]</scope>
    <source>
        <strain evidence="9">PI 553951</strain>
    </source>
</reference>
<dbReference type="EMBL" id="JBEDUW010000006">
    <property type="protein sequence ID" value="KAK9921410.1"/>
    <property type="molecule type" value="Genomic_DNA"/>
</dbReference>
<dbReference type="NCBIfam" id="TIGR01568">
    <property type="entry name" value="A_thal_3678"/>
    <property type="match status" value="1"/>
</dbReference>
<evidence type="ECO:0000259" key="8">
    <source>
        <dbReference type="PROSITE" id="PS51754"/>
    </source>
</evidence>
<comment type="caution">
    <text evidence="9">The sequence shown here is derived from an EMBL/GenBank/DDBJ whole genome shotgun (WGS) entry which is preliminary data.</text>
</comment>
<dbReference type="PROSITE" id="PS51754">
    <property type="entry name" value="OVATE"/>
    <property type="match status" value="1"/>
</dbReference>
<accession>A0AAW1W948</accession>
<comment type="subcellular location">
    <subcellularLocation>
        <location evidence="1 6">Nucleus</location>
    </subcellularLocation>
</comment>
<dbReference type="AlphaFoldDB" id="A0AAW1W948"/>
<evidence type="ECO:0000256" key="7">
    <source>
        <dbReference type="SAM" id="MobiDB-lite"/>
    </source>
</evidence>
<organism evidence="9 10">
    <name type="scientific">Rubus argutus</name>
    <name type="common">Southern blackberry</name>
    <dbReference type="NCBI Taxonomy" id="59490"/>
    <lineage>
        <taxon>Eukaryota</taxon>
        <taxon>Viridiplantae</taxon>
        <taxon>Streptophyta</taxon>
        <taxon>Embryophyta</taxon>
        <taxon>Tracheophyta</taxon>
        <taxon>Spermatophyta</taxon>
        <taxon>Magnoliopsida</taxon>
        <taxon>eudicotyledons</taxon>
        <taxon>Gunneridae</taxon>
        <taxon>Pentapetalae</taxon>
        <taxon>rosids</taxon>
        <taxon>fabids</taxon>
        <taxon>Rosales</taxon>
        <taxon>Rosaceae</taxon>
        <taxon>Rosoideae</taxon>
        <taxon>Rosoideae incertae sedis</taxon>
        <taxon>Rubus</taxon>
    </lineage>
</organism>
<feature type="region of interest" description="Disordered" evidence="7">
    <location>
        <begin position="40"/>
        <end position="64"/>
    </location>
</feature>
<dbReference type="PANTHER" id="PTHR33057">
    <property type="entry name" value="TRANSCRIPTION REPRESSOR OFP7-RELATED"/>
    <property type="match status" value="1"/>
</dbReference>
<keyword evidence="5 6" id="KW-0539">Nucleus</keyword>
<evidence type="ECO:0000256" key="5">
    <source>
        <dbReference type="ARBA" id="ARBA00023242"/>
    </source>
</evidence>
<dbReference type="Pfam" id="PF04844">
    <property type="entry name" value="Ovate"/>
    <property type="match status" value="1"/>
</dbReference>
<feature type="domain" description="OVATE" evidence="8">
    <location>
        <begin position="105"/>
        <end position="164"/>
    </location>
</feature>
<evidence type="ECO:0000256" key="1">
    <source>
        <dbReference type="ARBA" id="ARBA00004123"/>
    </source>
</evidence>
<evidence type="ECO:0000313" key="10">
    <source>
        <dbReference type="Proteomes" id="UP001457282"/>
    </source>
</evidence>
<dbReference type="PANTHER" id="PTHR33057:SF70">
    <property type="entry name" value="TRANSCRIPTION REPRESSOR-RELATED"/>
    <property type="match status" value="1"/>
</dbReference>
<dbReference type="InterPro" id="IPR006458">
    <property type="entry name" value="Ovate_C"/>
</dbReference>
<comment type="function">
    <text evidence="6">Transcriptional repressor that regulates multiple aspects of plant growth and development.</text>
</comment>
<evidence type="ECO:0000256" key="6">
    <source>
        <dbReference type="RuleBase" id="RU367028"/>
    </source>
</evidence>
<evidence type="ECO:0000256" key="4">
    <source>
        <dbReference type="ARBA" id="ARBA00023163"/>
    </source>
</evidence>
<gene>
    <name evidence="9" type="ORF">M0R45_029921</name>
</gene>
<sequence>MPIITRKKLLNTVTTVDIGCSSCRKPSLFHIFRPKAKPITTKLGGRRQSSHHYSSSSSYHKDSSTTTTFSPYTDDYASFSDHDTFGKSATPVKGFGRIGGDSVAVEKDSGDPYLDFRHSMLQMILENEIYSKDDLRELLNCFLQLNAPCNHGIIIRAFTDIWNGVFSVRSSASTMQLHLARKSRAY</sequence>
<evidence type="ECO:0000256" key="3">
    <source>
        <dbReference type="ARBA" id="ARBA00023015"/>
    </source>
</evidence>
<dbReference type="Proteomes" id="UP001457282">
    <property type="component" value="Unassembled WGS sequence"/>
</dbReference>
<feature type="compositionally biased region" description="Low complexity" evidence="7">
    <location>
        <begin position="51"/>
        <end position="64"/>
    </location>
</feature>